<evidence type="ECO:0000256" key="2">
    <source>
        <dbReference type="ARBA" id="ARBA00021980"/>
    </source>
</evidence>
<dbReference type="InterPro" id="IPR035994">
    <property type="entry name" value="Nucleoside_phosphorylase_sf"/>
</dbReference>
<organism evidence="5 7">
    <name type="scientific">Francisella adeliensis</name>
    <dbReference type="NCBI Taxonomy" id="2007306"/>
    <lineage>
        <taxon>Bacteria</taxon>
        <taxon>Pseudomonadati</taxon>
        <taxon>Pseudomonadota</taxon>
        <taxon>Gammaproteobacteria</taxon>
        <taxon>Thiotrichales</taxon>
        <taxon>Francisellaceae</taxon>
        <taxon>Francisella</taxon>
    </lineage>
</organism>
<dbReference type="AlphaFoldDB" id="A0A2Z4Y0N7"/>
<dbReference type="PANTHER" id="PTHR43691:SF11">
    <property type="entry name" value="FI09636P-RELATED"/>
    <property type="match status" value="1"/>
</dbReference>
<name>A0A2Z4Y0N7_9GAMM</name>
<dbReference type="EC" id="2.4.2.3" evidence="1"/>
<dbReference type="Proteomes" id="UP000681131">
    <property type="component" value="Chromosome"/>
</dbReference>
<evidence type="ECO:0000259" key="4">
    <source>
        <dbReference type="Pfam" id="PF01048"/>
    </source>
</evidence>
<dbReference type="Pfam" id="PF01048">
    <property type="entry name" value="PNP_UDP_1"/>
    <property type="match status" value="1"/>
</dbReference>
<dbReference type="CDD" id="cd17767">
    <property type="entry name" value="UP_EcUdp-like"/>
    <property type="match status" value="1"/>
</dbReference>
<dbReference type="OrthoDB" id="5296640at2"/>
<dbReference type="EMBL" id="CP021781">
    <property type="protein sequence ID" value="AXA34624.1"/>
    <property type="molecule type" value="Genomic_DNA"/>
</dbReference>
<evidence type="ECO:0000256" key="1">
    <source>
        <dbReference type="ARBA" id="ARBA00011888"/>
    </source>
</evidence>
<comment type="catalytic activity">
    <reaction evidence="3">
        <text>uridine + phosphate = alpha-D-ribose 1-phosphate + uracil</text>
        <dbReference type="Rhea" id="RHEA:24388"/>
        <dbReference type="ChEBI" id="CHEBI:16704"/>
        <dbReference type="ChEBI" id="CHEBI:17568"/>
        <dbReference type="ChEBI" id="CHEBI:43474"/>
        <dbReference type="ChEBI" id="CHEBI:57720"/>
        <dbReference type="EC" id="2.4.2.3"/>
    </reaction>
</comment>
<dbReference type="RefSeq" id="WP_112870799.1">
    <property type="nucleotide sequence ID" value="NZ_CP021781.1"/>
</dbReference>
<gene>
    <name evidence="5" type="ORF">CDH04_09545</name>
    <name evidence="6" type="ORF">FZC43_09555</name>
</gene>
<dbReference type="GO" id="GO:0004850">
    <property type="term" value="F:uridine phosphorylase activity"/>
    <property type="evidence" value="ECO:0007669"/>
    <property type="project" value="UniProtKB-EC"/>
</dbReference>
<dbReference type="GO" id="GO:0005829">
    <property type="term" value="C:cytosol"/>
    <property type="evidence" value="ECO:0007669"/>
    <property type="project" value="TreeGrafter"/>
</dbReference>
<protein>
    <recommendedName>
        <fullName evidence="2">Uridine phosphorylase</fullName>
        <ecNumber evidence="1">2.4.2.3</ecNumber>
    </recommendedName>
</protein>
<dbReference type="Gene3D" id="3.40.50.1580">
    <property type="entry name" value="Nucleoside phosphorylase domain"/>
    <property type="match status" value="1"/>
</dbReference>
<dbReference type="SUPFAM" id="SSF53167">
    <property type="entry name" value="Purine and uridine phosphorylases"/>
    <property type="match status" value="1"/>
</dbReference>
<evidence type="ECO:0000313" key="5">
    <source>
        <dbReference type="EMBL" id="AXA34624.1"/>
    </source>
</evidence>
<evidence type="ECO:0000313" key="7">
    <source>
        <dbReference type="Proteomes" id="UP000251120"/>
    </source>
</evidence>
<keyword evidence="8" id="KW-1185">Reference proteome</keyword>
<dbReference type="Proteomes" id="UP000251120">
    <property type="component" value="Chromosome"/>
</dbReference>
<feature type="domain" description="Nucleoside phosphorylase" evidence="4">
    <location>
        <begin position="16"/>
        <end position="224"/>
    </location>
</feature>
<accession>A0A2Z4Y0N7</accession>
<evidence type="ECO:0000313" key="8">
    <source>
        <dbReference type="Proteomes" id="UP000681131"/>
    </source>
</evidence>
<evidence type="ECO:0000313" key="6">
    <source>
        <dbReference type="EMBL" id="QIW12868.1"/>
    </source>
</evidence>
<dbReference type="InterPro" id="IPR000845">
    <property type="entry name" value="Nucleoside_phosphorylase_d"/>
</dbReference>
<dbReference type="EMBL" id="CP043424">
    <property type="protein sequence ID" value="QIW12868.1"/>
    <property type="molecule type" value="Genomic_DNA"/>
</dbReference>
<dbReference type="KEGG" id="fad:CDH04_09545"/>
<sequence length="262" mass="28825">MEYFTQLNSNDIDNAKYAILPGDPKRARDLAFCIDENAIKLKENRQHASYLAYVDKTPILVVSTGMGCPAIHAVTIELNRLGLKNLIRIGTCGAIKQSINLGDIVFTKAAVKLDGISKQYLDVAYPAVASHSLTQSFVAAAKEYNVPHHVGITASSDTFWPGQERVDNFSGYLLRNLQGSMQEWRALNVSNFEMEASALLSAAHILEMKAICFCGVLAKRVDSEEISTDAKAIAKKNWETILKPGLLNDIKKRENQIGGIVK</sequence>
<evidence type="ECO:0000256" key="3">
    <source>
        <dbReference type="ARBA" id="ARBA00048447"/>
    </source>
</evidence>
<proteinExistence type="predicted"/>
<reference evidence="5 7" key="1">
    <citation type="submission" date="2017-06" db="EMBL/GenBank/DDBJ databases">
        <title>Complete genome of Francisella adeliensis.</title>
        <authorList>
            <person name="Vallesi A."/>
            <person name="Sjodin A."/>
        </authorList>
    </citation>
    <scope>NUCLEOTIDE SEQUENCE [LARGE SCALE GENOMIC DNA]</scope>
    <source>
        <strain evidence="5 7">FDC440</strain>
    </source>
</reference>
<reference evidence="6 8" key="2">
    <citation type="submission" date="2019-08" db="EMBL/GenBank/DDBJ databases">
        <title>Complete genome sequences of Francisella adeliensis (FSC1325 and FSC1326).</title>
        <authorList>
            <person name="Ohrman C."/>
            <person name="Uneklint I."/>
            <person name="Vallesi A."/>
            <person name="Karlsson L."/>
            <person name="Sjodin A."/>
        </authorList>
    </citation>
    <scope>NUCLEOTIDE SEQUENCE [LARGE SCALE GENOMIC DNA]</scope>
    <source>
        <strain evidence="6 8">FSC1325</strain>
    </source>
</reference>
<dbReference type="PANTHER" id="PTHR43691">
    <property type="entry name" value="URIDINE PHOSPHORYLASE"/>
    <property type="match status" value="1"/>
</dbReference>
<dbReference type="GO" id="GO:0009116">
    <property type="term" value="P:nucleoside metabolic process"/>
    <property type="evidence" value="ECO:0007669"/>
    <property type="project" value="InterPro"/>
</dbReference>